<feature type="region of interest" description="Disordered" evidence="1">
    <location>
        <begin position="185"/>
        <end position="207"/>
    </location>
</feature>
<proteinExistence type="predicted"/>
<dbReference type="InterPro" id="IPR001623">
    <property type="entry name" value="DnaJ_domain"/>
</dbReference>
<dbReference type="PRINTS" id="PR00625">
    <property type="entry name" value="JDOMAIN"/>
</dbReference>
<organism evidence="3">
    <name type="scientific">Araucaria cunninghamii</name>
    <name type="common">Hoop pine</name>
    <name type="synonym">Moreton Bay pine</name>
    <dbReference type="NCBI Taxonomy" id="56994"/>
    <lineage>
        <taxon>Eukaryota</taxon>
        <taxon>Viridiplantae</taxon>
        <taxon>Streptophyta</taxon>
        <taxon>Embryophyta</taxon>
        <taxon>Tracheophyta</taxon>
        <taxon>Spermatophyta</taxon>
        <taxon>Pinopsida</taxon>
        <taxon>Pinidae</taxon>
        <taxon>Conifers II</taxon>
        <taxon>Araucariales</taxon>
        <taxon>Araucariaceae</taxon>
        <taxon>Araucaria</taxon>
    </lineage>
</organism>
<dbReference type="CDD" id="cd06257">
    <property type="entry name" value="DnaJ"/>
    <property type="match status" value="1"/>
</dbReference>
<dbReference type="AlphaFoldDB" id="A0A0D6R9Y9"/>
<dbReference type="PANTHER" id="PTHR44743:SF5">
    <property type="entry name" value="CHAPERONE DNAJ-DOMAIN SUPERFAMILY PROTEIN"/>
    <property type="match status" value="1"/>
</dbReference>
<dbReference type="SUPFAM" id="SSF46565">
    <property type="entry name" value="Chaperone J-domain"/>
    <property type="match status" value="1"/>
</dbReference>
<sequence>MSVGDEQPENFYKVLGLKPDCSTSELRNAYKKLAMRWHPDRWSGLGNAKAAEESKKKFQAIQEAYSVLSDDSKRFLYDAGVYEDDDDDGMMDFLGEMMVMMNESKAQTSGSESFEELQDLFMEMFEEDINDFNKRENPSATKGNCGYKRDCSEFQAGAVRSQEIGEPSFIMSSAAASFSFESFCVGSQDSQPKGRAKRGDSTKQRRI</sequence>
<dbReference type="InterPro" id="IPR036869">
    <property type="entry name" value="J_dom_sf"/>
</dbReference>
<dbReference type="Pfam" id="PF00226">
    <property type="entry name" value="DnaJ"/>
    <property type="match status" value="1"/>
</dbReference>
<dbReference type="PROSITE" id="PS50076">
    <property type="entry name" value="DNAJ_2"/>
    <property type="match status" value="1"/>
</dbReference>
<dbReference type="EMBL" id="GCKF01004087">
    <property type="protein sequence ID" value="JAG99248.1"/>
    <property type="molecule type" value="Transcribed_RNA"/>
</dbReference>
<protein>
    <recommendedName>
        <fullName evidence="2">J domain-containing protein</fullName>
    </recommendedName>
</protein>
<accession>A0A0D6R9Y9</accession>
<reference evidence="3" key="1">
    <citation type="submission" date="2015-03" db="EMBL/GenBank/DDBJ databases">
        <title>A transcriptome of Araucaria cunninghamii, an australian fine timber species.</title>
        <authorList>
            <person name="Jing Yi C.J.Y."/>
            <person name="Yin San L.Y.S."/>
            <person name="Abdul Karim S.S."/>
            <person name="Wan Azmi N.N."/>
            <person name="Hercus R.R."/>
            <person name="Croft L.L."/>
        </authorList>
    </citation>
    <scope>NUCLEOTIDE SEQUENCE</scope>
    <source>
        <strain evidence="3">MI0301</strain>
        <tissue evidence="3">Leaf</tissue>
    </source>
</reference>
<evidence type="ECO:0000256" key="1">
    <source>
        <dbReference type="SAM" id="MobiDB-lite"/>
    </source>
</evidence>
<dbReference type="SMART" id="SM00271">
    <property type="entry name" value="DnaJ"/>
    <property type="match status" value="1"/>
</dbReference>
<evidence type="ECO:0000259" key="2">
    <source>
        <dbReference type="PROSITE" id="PS50076"/>
    </source>
</evidence>
<feature type="compositionally biased region" description="Basic and acidic residues" evidence="1">
    <location>
        <begin position="197"/>
        <end position="207"/>
    </location>
</feature>
<name>A0A0D6R9Y9_ARACU</name>
<feature type="domain" description="J" evidence="2">
    <location>
        <begin position="10"/>
        <end position="81"/>
    </location>
</feature>
<dbReference type="PANTHER" id="PTHR44743">
    <property type="entry name" value="PUTATIVE, EXPRESSED-RELATED"/>
    <property type="match status" value="1"/>
</dbReference>
<dbReference type="Gene3D" id="1.10.287.110">
    <property type="entry name" value="DnaJ domain"/>
    <property type="match status" value="1"/>
</dbReference>
<evidence type="ECO:0000313" key="3">
    <source>
        <dbReference type="EMBL" id="JAG99248.1"/>
    </source>
</evidence>